<comment type="caution">
    <text evidence="2">The sequence shown here is derived from an EMBL/GenBank/DDBJ whole genome shotgun (WGS) entry which is preliminary data.</text>
</comment>
<evidence type="ECO:0000313" key="3">
    <source>
        <dbReference type="Proteomes" id="UP000010411"/>
    </source>
</evidence>
<sequence>MGMTGVRGVLRILGGAALAVALSVTANQVLSEGNLSWTWMYVSYAVAVASLLYAEFGTAPPATDPTPRGRRRTYLRQLRASVRDMETVGIATQSEFVFRMRQVYVDVSVVPQPLHNAAREPYLGSVSGGERRTLESVLREADRGDASRVLAVIGGPGSGKTTLARNTALELCGRGRRPWKRRLPVLLYLRDHTTALLSDDPPHLETVAVSAAWLEGKVSSRWLNHRLDRGGCVVLLDGLDEVADRADREKVVTWVARQIQRHPDNTYVITSRPHGYESNPLPGAEVLQVRRFTWQQIDRFLRQWSYATESRARGGTGREVRLAADRNAADLLARLRKQGALYDLAANPLLLTMTANVHRYRGQLPGSRAELYAEMADVLLHRRSEARGLSDATGLGGPHKQHVAQHLALAMMKARVRDWPVRDAARAIRRALRQVPGDVTAEVFLEEARKSGLLVERDHGVYGFAHLTLQEYLAAAQLSTPRADITLVDGIVDDPWWRETVLLWAAGNDATPVIRACLDRGSVPALALAFDCADQARTVDPDVRGELEALLAPPALDQPVDPARQRLLAGILATRTLRESIQLNDTTALCANAVPRALYEQFVHQERAAWLHHPDLAEAASGDGTGASPAVGMQAGDAERFVAWLNTVTEEPAYRLPAPDELGDPAAAMTADLTRHTVWAQDDTGTVLHQPPGVAWPYTSASGSLAHVPTSDLQELIPYLELLGMEPAQRARVEGWARALSTAITRAPELDESPRLAPLELPLALATSLALDLALRNALDFAGRLNRTFNPPSAPVPLLAFDLVPDHDHVRNFNRVTGLTRALAPASRLSTDLGLSTELVFTSVLTPGLRGYSARDATEAALVAHWLGVGSARSLAHIRDLDPLAPGLDADFLPDRDHVLTRARTLDLERNLDPVLDLDSGQALYLGGDFSFAPAPLLALDIVLDRDLYHRGAMLKVALTALRTLHGTMPRRIATGPSVMESLYNHVAHTAAWGPGEHRLPEDPAICLRRARDLLPQADATGHLTPQTHTLIDAAEELLTAVRDRRAPSDPRVLACARTAILAALSTLPPEALSLPGIPRLLHQAWHSLAALDHFGPAHDIPNQILLIARTQP</sequence>
<dbReference type="InterPro" id="IPR007111">
    <property type="entry name" value="NACHT_NTPase"/>
</dbReference>
<keyword evidence="3" id="KW-1185">Reference proteome</keyword>
<gene>
    <name evidence="2" type="ORF">STRIP9103_05263</name>
</gene>
<dbReference type="PANTHER" id="PTHR46844:SF1">
    <property type="entry name" value="SLR5058 PROTEIN"/>
    <property type="match status" value="1"/>
</dbReference>
<dbReference type="EMBL" id="AEJC01000368">
    <property type="protein sequence ID" value="EKX64507.1"/>
    <property type="molecule type" value="Genomic_DNA"/>
</dbReference>
<evidence type="ECO:0000313" key="2">
    <source>
        <dbReference type="EMBL" id="EKX64507.1"/>
    </source>
</evidence>
<protein>
    <recommendedName>
        <fullName evidence="1">NACHT domain-containing protein</fullName>
    </recommendedName>
</protein>
<name>L1KV39_9ACTN</name>
<proteinExistence type="predicted"/>
<dbReference type="Pfam" id="PF05729">
    <property type="entry name" value="NACHT"/>
    <property type="match status" value="1"/>
</dbReference>
<organism evidence="2 3">
    <name type="scientific">Streptomyces ipomoeae 91-03</name>
    <dbReference type="NCBI Taxonomy" id="698759"/>
    <lineage>
        <taxon>Bacteria</taxon>
        <taxon>Bacillati</taxon>
        <taxon>Actinomycetota</taxon>
        <taxon>Actinomycetes</taxon>
        <taxon>Kitasatosporales</taxon>
        <taxon>Streptomycetaceae</taxon>
        <taxon>Streptomyces</taxon>
    </lineage>
</organism>
<reference evidence="2 3" key="1">
    <citation type="submission" date="2012-11" db="EMBL/GenBank/DDBJ databases">
        <authorList>
            <person name="Huguet-Tapia J.C."/>
            <person name="Durkin A.S."/>
            <person name="Pettis G.S."/>
            <person name="Badger J.H."/>
        </authorList>
    </citation>
    <scope>NUCLEOTIDE SEQUENCE [LARGE SCALE GENOMIC DNA]</scope>
    <source>
        <strain evidence="2 3">91-03</strain>
    </source>
</reference>
<dbReference type="AlphaFoldDB" id="L1KV39"/>
<evidence type="ECO:0000259" key="1">
    <source>
        <dbReference type="PROSITE" id="PS50837"/>
    </source>
</evidence>
<dbReference type="CDD" id="cd01983">
    <property type="entry name" value="SIMIBI"/>
    <property type="match status" value="1"/>
</dbReference>
<dbReference type="InterPro" id="IPR027417">
    <property type="entry name" value="P-loop_NTPase"/>
</dbReference>
<dbReference type="SUPFAM" id="SSF52540">
    <property type="entry name" value="P-loop containing nucleoside triphosphate hydrolases"/>
    <property type="match status" value="1"/>
</dbReference>
<dbReference type="PANTHER" id="PTHR46844">
    <property type="entry name" value="SLR5058 PROTEIN"/>
    <property type="match status" value="1"/>
</dbReference>
<accession>L1KV39</accession>
<dbReference type="Proteomes" id="UP000010411">
    <property type="component" value="Unassembled WGS sequence"/>
</dbReference>
<feature type="domain" description="NACHT" evidence="1">
    <location>
        <begin position="148"/>
        <end position="273"/>
    </location>
</feature>
<dbReference type="PROSITE" id="PS50837">
    <property type="entry name" value="NACHT"/>
    <property type="match status" value="1"/>
</dbReference>
<dbReference type="PATRIC" id="fig|698759.3.peg.4851"/>
<dbReference type="Gene3D" id="3.40.50.300">
    <property type="entry name" value="P-loop containing nucleotide triphosphate hydrolases"/>
    <property type="match status" value="1"/>
</dbReference>